<dbReference type="Proteomes" id="UP000218334">
    <property type="component" value="Unassembled WGS sequence"/>
</dbReference>
<dbReference type="EMBL" id="KZ293470">
    <property type="protein sequence ID" value="PBK62071.1"/>
    <property type="molecule type" value="Genomic_DNA"/>
</dbReference>
<sequence length="143" mass="15537">MRLTTCFQVQAPLSVGLIILSASVIDVQPVMKILSVLASLPALALALTIQVPTNPVSGQVTDIYWTNGPSDPEWTLFLMNASETAFGLKGILGENVDPAPEKLTVTLPVLPETEYRYILKAVRADNLDWAIAWSAVFDITQPE</sequence>
<protein>
    <recommendedName>
        <fullName evidence="3">Fibronectin type-III domain-containing protein</fullName>
    </recommendedName>
</protein>
<gene>
    <name evidence="1" type="ORF">ARMSODRAFT_964448</name>
</gene>
<accession>A0A2H3ATJ7</accession>
<organism evidence="1 2">
    <name type="scientific">Armillaria solidipes</name>
    <dbReference type="NCBI Taxonomy" id="1076256"/>
    <lineage>
        <taxon>Eukaryota</taxon>
        <taxon>Fungi</taxon>
        <taxon>Dikarya</taxon>
        <taxon>Basidiomycota</taxon>
        <taxon>Agaricomycotina</taxon>
        <taxon>Agaricomycetes</taxon>
        <taxon>Agaricomycetidae</taxon>
        <taxon>Agaricales</taxon>
        <taxon>Marasmiineae</taxon>
        <taxon>Physalacriaceae</taxon>
        <taxon>Armillaria</taxon>
    </lineage>
</organism>
<proteinExistence type="predicted"/>
<name>A0A2H3ATJ7_9AGAR</name>
<reference evidence="2" key="1">
    <citation type="journal article" date="2017" name="Nat. Ecol. Evol.">
        <title>Genome expansion and lineage-specific genetic innovations in the forest pathogenic fungi Armillaria.</title>
        <authorList>
            <person name="Sipos G."/>
            <person name="Prasanna A.N."/>
            <person name="Walter M.C."/>
            <person name="O'Connor E."/>
            <person name="Balint B."/>
            <person name="Krizsan K."/>
            <person name="Kiss B."/>
            <person name="Hess J."/>
            <person name="Varga T."/>
            <person name="Slot J."/>
            <person name="Riley R."/>
            <person name="Boka B."/>
            <person name="Rigling D."/>
            <person name="Barry K."/>
            <person name="Lee J."/>
            <person name="Mihaltcheva S."/>
            <person name="LaButti K."/>
            <person name="Lipzen A."/>
            <person name="Waldron R."/>
            <person name="Moloney N.M."/>
            <person name="Sperisen C."/>
            <person name="Kredics L."/>
            <person name="Vagvoelgyi C."/>
            <person name="Patrignani A."/>
            <person name="Fitzpatrick D."/>
            <person name="Nagy I."/>
            <person name="Doyle S."/>
            <person name="Anderson J.B."/>
            <person name="Grigoriev I.V."/>
            <person name="Gueldener U."/>
            <person name="Muensterkoetter M."/>
            <person name="Nagy L.G."/>
        </authorList>
    </citation>
    <scope>NUCLEOTIDE SEQUENCE [LARGE SCALE GENOMIC DNA]</scope>
    <source>
        <strain evidence="2">28-4</strain>
    </source>
</reference>
<keyword evidence="2" id="KW-1185">Reference proteome</keyword>
<dbReference type="AlphaFoldDB" id="A0A2H3ATJ7"/>
<evidence type="ECO:0000313" key="1">
    <source>
        <dbReference type="EMBL" id="PBK62071.1"/>
    </source>
</evidence>
<evidence type="ECO:0000313" key="2">
    <source>
        <dbReference type="Proteomes" id="UP000218334"/>
    </source>
</evidence>
<evidence type="ECO:0008006" key="3">
    <source>
        <dbReference type="Google" id="ProtNLM"/>
    </source>
</evidence>